<accession>A0A7I9YP40</accession>
<feature type="region of interest" description="Disordered" evidence="1">
    <location>
        <begin position="24"/>
        <end position="44"/>
    </location>
</feature>
<proteinExistence type="predicted"/>
<organism evidence="2 3">
    <name type="scientific">Mycobacterium bourgelatii</name>
    <dbReference type="NCBI Taxonomy" id="1273442"/>
    <lineage>
        <taxon>Bacteria</taxon>
        <taxon>Bacillati</taxon>
        <taxon>Actinomycetota</taxon>
        <taxon>Actinomycetes</taxon>
        <taxon>Mycobacteriales</taxon>
        <taxon>Mycobacteriaceae</taxon>
        <taxon>Mycobacterium</taxon>
    </lineage>
</organism>
<reference evidence="2 3" key="1">
    <citation type="journal article" date="2019" name="Emerg. Microbes Infect.">
        <title>Comprehensive subspecies identification of 175 nontuberculous mycobacteria species based on 7547 genomic profiles.</title>
        <authorList>
            <person name="Matsumoto Y."/>
            <person name="Kinjo T."/>
            <person name="Motooka D."/>
            <person name="Nabeya D."/>
            <person name="Jung N."/>
            <person name="Uechi K."/>
            <person name="Horii T."/>
            <person name="Iida T."/>
            <person name="Fujita J."/>
            <person name="Nakamura S."/>
        </authorList>
    </citation>
    <scope>NUCLEOTIDE SEQUENCE [LARGE SCALE GENOMIC DNA]</scope>
    <source>
        <strain evidence="2 3">JCM 30725</strain>
    </source>
</reference>
<comment type="caution">
    <text evidence="2">The sequence shown here is derived from an EMBL/GenBank/DDBJ whole genome shotgun (WGS) entry which is preliminary data.</text>
</comment>
<evidence type="ECO:0000313" key="2">
    <source>
        <dbReference type="EMBL" id="GFG90377.1"/>
    </source>
</evidence>
<dbReference type="AlphaFoldDB" id="A0A7I9YP40"/>
<protein>
    <submittedName>
        <fullName evidence="2">Uncharacterized protein</fullName>
    </submittedName>
</protein>
<feature type="compositionally biased region" description="Low complexity" evidence="1">
    <location>
        <begin position="31"/>
        <end position="44"/>
    </location>
</feature>
<evidence type="ECO:0000313" key="3">
    <source>
        <dbReference type="Proteomes" id="UP000465360"/>
    </source>
</evidence>
<gene>
    <name evidence="2" type="ORF">MBOU_24190</name>
</gene>
<dbReference type="Proteomes" id="UP000465360">
    <property type="component" value="Unassembled WGS sequence"/>
</dbReference>
<dbReference type="EMBL" id="BLKZ01000001">
    <property type="protein sequence ID" value="GFG90377.1"/>
    <property type="molecule type" value="Genomic_DNA"/>
</dbReference>
<keyword evidence="3" id="KW-1185">Reference proteome</keyword>
<evidence type="ECO:0000256" key="1">
    <source>
        <dbReference type="SAM" id="MobiDB-lite"/>
    </source>
</evidence>
<sequence length="96" mass="10191">MLRTYRGCGPPGLRPRAWAAGAAPHRVAGCTSTSTPPWSSIIPITRRRQGDLEKTYGHHPLLAFVDRPEIAGGEALAAYCAPVARAPTPQLTTSVS</sequence>
<name>A0A7I9YP40_MYCBU</name>